<dbReference type="PANTHER" id="PTHR43475">
    <property type="entry name" value="METHYLTHIORIBOSE-1-PHOSPHATE ISOMERASE"/>
    <property type="match status" value="1"/>
</dbReference>
<comment type="subcellular location">
    <subcellularLocation>
        <location evidence="4">Cytoplasm</location>
    </subcellularLocation>
    <subcellularLocation>
        <location evidence="4">Nucleus</location>
    </subcellularLocation>
</comment>
<keyword evidence="4" id="KW-0539">Nucleus</keyword>
<keyword evidence="4" id="KW-0963">Cytoplasm</keyword>
<dbReference type="Pfam" id="PF01008">
    <property type="entry name" value="IF-2B"/>
    <property type="match status" value="1"/>
</dbReference>
<comment type="similarity">
    <text evidence="4">Belongs to the eIF-2B alpha/beta/delta subunits family. MtnA subfamily.</text>
</comment>
<keyword evidence="3 4" id="KW-0413">Isomerase</keyword>
<feature type="active site" description="Proton donor" evidence="4">
    <location>
        <position position="289"/>
    </location>
</feature>
<dbReference type="UniPathway" id="UPA00904">
    <property type="reaction ID" value="UER00874"/>
</dbReference>
<dbReference type="InterPro" id="IPR037171">
    <property type="entry name" value="NagB/RpiA_transferase-like"/>
</dbReference>
<accession>A0A4S8Z1T8</accession>
<sequence length="428" mass="45620">MALSAGQKQEQKSTFWRGREFGIPLYKISIISTMSLEAIKYKRGQLDILDQLQLPHTEVYDEVKSAQDAWHAIKEMRTRGAPAIAIVAALGLAVELELIAGKKELSSVAEEVEFFIKEKLEYLVTSRPTAVNLADAARKLQKIVQTAAKAQSASGTSVKDAYVQAAEQMLVDDVSDNKAIGEHGADWILKNAAGGKDQVSILTHCNTGSLATAGYGTALGVIRSVHARGSLRKAFCSETRPYNQGSRLTAFELVHDKIPATLVTDSMAAALLRLKGSTENIAAIVVGADRVAANGDTANKIGTYSLAILAKHHGVKFLVAAPRTTIDLDTKSGADIVIEERAGKEMTMIKGPCYKGSSLDPKQVETVSIAANGINVWNPAFDVTPAELIDGVVTEKGVVEKGSDGVFHFEDIFAASGSDVKPTTVGGL</sequence>
<dbReference type="NCBIfam" id="TIGR00512">
    <property type="entry name" value="salvage_mtnA"/>
    <property type="match status" value="1"/>
</dbReference>
<dbReference type="EMBL" id="QZAN01000086">
    <property type="protein sequence ID" value="THW58926.1"/>
    <property type="molecule type" value="Genomic_DNA"/>
</dbReference>
<dbReference type="SUPFAM" id="SSF100950">
    <property type="entry name" value="NagB/RpiA/CoA transferase-like"/>
    <property type="match status" value="1"/>
</dbReference>
<evidence type="ECO:0000313" key="6">
    <source>
        <dbReference type="Proteomes" id="UP000310421"/>
    </source>
</evidence>
<dbReference type="EC" id="5.3.1.23" evidence="4"/>
<name>A0A4S8Z1T8_AURPU</name>
<evidence type="ECO:0000256" key="4">
    <source>
        <dbReference type="HAMAP-Rule" id="MF_03119"/>
    </source>
</evidence>
<evidence type="ECO:0000313" key="5">
    <source>
        <dbReference type="EMBL" id="THW58926.1"/>
    </source>
</evidence>
<keyword evidence="2 4" id="KW-0486">Methionine biosynthesis</keyword>
<evidence type="ECO:0000256" key="2">
    <source>
        <dbReference type="ARBA" id="ARBA00023167"/>
    </source>
</evidence>
<dbReference type="InterPro" id="IPR000649">
    <property type="entry name" value="IF-2B-related"/>
</dbReference>
<dbReference type="InterPro" id="IPR005251">
    <property type="entry name" value="IF-M1Pi"/>
</dbReference>
<dbReference type="HAMAP" id="MF_01678">
    <property type="entry name" value="Salvage_MtnA"/>
    <property type="match status" value="1"/>
</dbReference>
<evidence type="ECO:0000256" key="3">
    <source>
        <dbReference type="ARBA" id="ARBA00023235"/>
    </source>
</evidence>
<dbReference type="GO" id="GO:0046523">
    <property type="term" value="F:S-methyl-5-thioribose-1-phosphate isomerase activity"/>
    <property type="evidence" value="ECO:0007669"/>
    <property type="project" value="UniProtKB-UniRule"/>
</dbReference>
<dbReference type="FunFam" id="1.20.120.420:FF:000003">
    <property type="entry name" value="Methylthioribose-1-phosphate isomerase"/>
    <property type="match status" value="1"/>
</dbReference>
<dbReference type="PANTHER" id="PTHR43475:SF1">
    <property type="entry name" value="METHYLTHIORIBOSE-1-PHOSPHATE ISOMERASE"/>
    <property type="match status" value="1"/>
</dbReference>
<feature type="site" description="Transition state stabilizer" evidence="4">
    <location>
        <position position="205"/>
    </location>
</feature>
<gene>
    <name evidence="4" type="primary">MRI1</name>
    <name evidence="5" type="ORF">D6D20_06873</name>
</gene>
<comment type="caution">
    <text evidence="5">The sequence shown here is derived from an EMBL/GenBank/DDBJ whole genome shotgun (WGS) entry which is preliminary data.</text>
</comment>
<dbReference type="FunFam" id="3.40.50.10470:FF:000010">
    <property type="entry name" value="Methylthioribose-1-phosphate isomerase"/>
    <property type="match status" value="1"/>
</dbReference>
<evidence type="ECO:0000256" key="1">
    <source>
        <dbReference type="ARBA" id="ARBA00022605"/>
    </source>
</evidence>
<comment type="catalytic activity">
    <reaction evidence="4">
        <text>5-(methylsulfanyl)-alpha-D-ribose 1-phosphate = 5-(methylsulfanyl)-D-ribulose 1-phosphate</text>
        <dbReference type="Rhea" id="RHEA:19989"/>
        <dbReference type="ChEBI" id="CHEBI:58533"/>
        <dbReference type="ChEBI" id="CHEBI:58548"/>
        <dbReference type="EC" id="5.3.1.23"/>
    </reaction>
</comment>
<organism evidence="5 6">
    <name type="scientific">Aureobasidium pullulans</name>
    <name type="common">Black yeast</name>
    <name type="synonym">Pullularia pullulans</name>
    <dbReference type="NCBI Taxonomy" id="5580"/>
    <lineage>
        <taxon>Eukaryota</taxon>
        <taxon>Fungi</taxon>
        <taxon>Dikarya</taxon>
        <taxon>Ascomycota</taxon>
        <taxon>Pezizomycotina</taxon>
        <taxon>Dothideomycetes</taxon>
        <taxon>Dothideomycetidae</taxon>
        <taxon>Dothideales</taxon>
        <taxon>Saccotheciaceae</taxon>
        <taxon>Aureobasidium</taxon>
    </lineage>
</organism>
<dbReference type="GO" id="GO:0019509">
    <property type="term" value="P:L-methionine salvage from methylthioadenosine"/>
    <property type="evidence" value="ECO:0007669"/>
    <property type="project" value="UniProtKB-UniRule"/>
</dbReference>
<dbReference type="NCBIfam" id="TIGR00524">
    <property type="entry name" value="eIF-2B_rel"/>
    <property type="match status" value="1"/>
</dbReference>
<protein>
    <recommendedName>
        <fullName evidence="4">Methylthioribose-1-phosphate isomerase</fullName>
        <shortName evidence="4">M1Pi</shortName>
        <shortName evidence="4">MTR-1-P isomerase</shortName>
        <ecNumber evidence="4">5.3.1.23</ecNumber>
    </recommendedName>
    <alternativeName>
        <fullName evidence="4">S-methyl-5-thioribose-1-phosphate isomerase</fullName>
    </alternativeName>
    <alternativeName>
        <fullName evidence="4">Translation initiation factor eIF-2B subunit alpha/beta/delta-like protein</fullName>
    </alternativeName>
</protein>
<keyword evidence="1 4" id="KW-0028">Amino-acid biosynthesis</keyword>
<comment type="pathway">
    <text evidence="4">Amino-acid biosynthesis; L-methionine biosynthesis via salvage pathway; L-methionine from S-methyl-5-thio-alpha-D-ribose 1-phosphate: step 1/6.</text>
</comment>
<dbReference type="NCBIfam" id="NF004326">
    <property type="entry name" value="PRK05720.1"/>
    <property type="match status" value="1"/>
</dbReference>
<dbReference type="Gene3D" id="1.20.120.420">
    <property type="entry name" value="translation initiation factor eif-2b, domain 1"/>
    <property type="match status" value="1"/>
</dbReference>
<dbReference type="GO" id="GO:0005634">
    <property type="term" value="C:nucleus"/>
    <property type="evidence" value="ECO:0007669"/>
    <property type="project" value="UniProtKB-SubCell"/>
</dbReference>
<dbReference type="Proteomes" id="UP000310421">
    <property type="component" value="Unassembled WGS sequence"/>
</dbReference>
<dbReference type="InterPro" id="IPR011559">
    <property type="entry name" value="Initiation_fac_2B_a/b/d"/>
</dbReference>
<reference evidence="5 6" key="1">
    <citation type="submission" date="2018-10" db="EMBL/GenBank/DDBJ databases">
        <title>Fifty Aureobasidium pullulans genomes reveal a recombining polyextremotolerant generalist.</title>
        <authorList>
            <person name="Gostincar C."/>
            <person name="Turk M."/>
            <person name="Zajc J."/>
            <person name="Gunde-Cimerman N."/>
        </authorList>
    </citation>
    <scope>NUCLEOTIDE SEQUENCE [LARGE SCALE GENOMIC DNA]</scope>
    <source>
        <strain evidence="5 6">EXF-10751</strain>
    </source>
</reference>
<dbReference type="GO" id="GO:0005737">
    <property type="term" value="C:cytoplasm"/>
    <property type="evidence" value="ECO:0007669"/>
    <property type="project" value="UniProtKB-SubCell"/>
</dbReference>
<proteinExistence type="inferred from homology"/>
<dbReference type="InterPro" id="IPR027363">
    <property type="entry name" value="M1Pi_N"/>
</dbReference>
<comment type="function">
    <text evidence="4">Catalyzes the interconversion of methylthioribose-1-phosphate (MTR-1-P) into methylthioribulose-1-phosphate (MTRu-1-P).</text>
</comment>
<dbReference type="InterPro" id="IPR042529">
    <property type="entry name" value="IF_2B-like_C"/>
</dbReference>
<dbReference type="Gene3D" id="3.40.50.10470">
    <property type="entry name" value="Translation initiation factor eif-2b, domain 2"/>
    <property type="match status" value="1"/>
</dbReference>
<dbReference type="AlphaFoldDB" id="A0A4S8Z1T8"/>